<evidence type="ECO:0000313" key="3">
    <source>
        <dbReference type="Proteomes" id="UP001162164"/>
    </source>
</evidence>
<name>A0ABQ9JIP3_9CUCU</name>
<dbReference type="InterPro" id="IPR027073">
    <property type="entry name" value="5_3_exoribonuclease"/>
</dbReference>
<protein>
    <recommendedName>
        <fullName evidence="1">Xrn1 N-terminal domain-containing protein</fullName>
    </recommendedName>
</protein>
<dbReference type="PANTHER" id="PTHR12341">
    <property type="entry name" value="5'-&gt;3' EXORIBONUCLEASE"/>
    <property type="match status" value="1"/>
</dbReference>
<dbReference type="Pfam" id="PF03159">
    <property type="entry name" value="XRN_N"/>
    <property type="match status" value="1"/>
</dbReference>
<keyword evidence="3" id="KW-1185">Reference proteome</keyword>
<feature type="domain" description="Xrn1 N-terminal" evidence="1">
    <location>
        <begin position="1"/>
        <end position="116"/>
    </location>
</feature>
<reference evidence="2" key="1">
    <citation type="journal article" date="2023" name="Insect Mol. Biol.">
        <title>Genome sequencing provides insights into the evolution of gene families encoding plant cell wall-degrading enzymes in longhorned beetles.</title>
        <authorList>
            <person name="Shin N.R."/>
            <person name="Okamura Y."/>
            <person name="Kirsch R."/>
            <person name="Pauchet Y."/>
        </authorList>
    </citation>
    <scope>NUCLEOTIDE SEQUENCE</scope>
    <source>
        <strain evidence="2">MMC_N1</strain>
    </source>
</reference>
<dbReference type="CDD" id="cd18673">
    <property type="entry name" value="PIN_XRN1-2-like"/>
    <property type="match status" value="1"/>
</dbReference>
<comment type="caution">
    <text evidence="2">The sequence shown here is derived from an EMBL/GenBank/DDBJ whole genome shotgun (WGS) entry which is preliminary data.</text>
</comment>
<dbReference type="Proteomes" id="UP001162164">
    <property type="component" value="Unassembled WGS sequence"/>
</dbReference>
<dbReference type="Gene3D" id="3.40.50.12390">
    <property type="match status" value="2"/>
</dbReference>
<gene>
    <name evidence="2" type="ORF">NQ317_001767</name>
</gene>
<organism evidence="2 3">
    <name type="scientific">Molorchus minor</name>
    <dbReference type="NCBI Taxonomy" id="1323400"/>
    <lineage>
        <taxon>Eukaryota</taxon>
        <taxon>Metazoa</taxon>
        <taxon>Ecdysozoa</taxon>
        <taxon>Arthropoda</taxon>
        <taxon>Hexapoda</taxon>
        <taxon>Insecta</taxon>
        <taxon>Pterygota</taxon>
        <taxon>Neoptera</taxon>
        <taxon>Endopterygota</taxon>
        <taxon>Coleoptera</taxon>
        <taxon>Polyphaga</taxon>
        <taxon>Cucujiformia</taxon>
        <taxon>Chrysomeloidea</taxon>
        <taxon>Cerambycidae</taxon>
        <taxon>Lamiinae</taxon>
        <taxon>Monochamini</taxon>
        <taxon>Molorchus</taxon>
    </lineage>
</organism>
<sequence>MFRSVRPRKLLYMAIDGVAPRAKMNQQRSRRFRTSKATAVIKGVPFCLQKNQREEHFDSNCITPGTPFMARLSDCLHYYIHERLNNDPGWAGIKAANVPGEGEHKIMDYIRKQEHNQIMILILSIAFVVPMPI</sequence>
<evidence type="ECO:0000259" key="1">
    <source>
        <dbReference type="Pfam" id="PF03159"/>
    </source>
</evidence>
<proteinExistence type="predicted"/>
<dbReference type="EMBL" id="JAPWTJ010000540">
    <property type="protein sequence ID" value="KAJ8977484.1"/>
    <property type="molecule type" value="Genomic_DNA"/>
</dbReference>
<dbReference type="InterPro" id="IPR004859">
    <property type="entry name" value="Xrn1_N"/>
</dbReference>
<dbReference type="PANTHER" id="PTHR12341:SF41">
    <property type="entry name" value="5'-3' EXORIBONUCLEASE 2"/>
    <property type="match status" value="1"/>
</dbReference>
<evidence type="ECO:0000313" key="2">
    <source>
        <dbReference type="EMBL" id="KAJ8977484.1"/>
    </source>
</evidence>
<accession>A0ABQ9JIP3</accession>